<reference evidence="3" key="1">
    <citation type="journal article" date="2017" name="Genome Biol.">
        <title>Comparative genomics reveals high biological diversity and specific adaptations in the industrially and medically important fungal genus Aspergillus.</title>
        <authorList>
            <person name="de Vries R.P."/>
            <person name="Riley R."/>
            <person name="Wiebenga A."/>
            <person name="Aguilar-Osorio G."/>
            <person name="Amillis S."/>
            <person name="Uchima C.A."/>
            <person name="Anderluh G."/>
            <person name="Asadollahi M."/>
            <person name="Askin M."/>
            <person name="Barry K."/>
            <person name="Battaglia E."/>
            <person name="Bayram O."/>
            <person name="Benocci T."/>
            <person name="Braus-Stromeyer S.A."/>
            <person name="Caldana C."/>
            <person name="Canovas D."/>
            <person name="Cerqueira G.C."/>
            <person name="Chen F."/>
            <person name="Chen W."/>
            <person name="Choi C."/>
            <person name="Clum A."/>
            <person name="Dos Santos R.A."/>
            <person name="Damasio A.R."/>
            <person name="Diallinas G."/>
            <person name="Emri T."/>
            <person name="Fekete E."/>
            <person name="Flipphi M."/>
            <person name="Freyberg S."/>
            <person name="Gallo A."/>
            <person name="Gournas C."/>
            <person name="Habgood R."/>
            <person name="Hainaut M."/>
            <person name="Harispe M.L."/>
            <person name="Henrissat B."/>
            <person name="Hilden K.S."/>
            <person name="Hope R."/>
            <person name="Hossain A."/>
            <person name="Karabika E."/>
            <person name="Karaffa L."/>
            <person name="Karanyi Z."/>
            <person name="Krasevec N."/>
            <person name="Kuo A."/>
            <person name="Kusch H."/>
            <person name="LaButti K."/>
            <person name="Lagendijk E.L."/>
            <person name="Lapidus A."/>
            <person name="Levasseur A."/>
            <person name="Lindquist E."/>
            <person name="Lipzen A."/>
            <person name="Logrieco A.F."/>
            <person name="MacCabe A."/>
            <person name="Maekelae M.R."/>
            <person name="Malavazi I."/>
            <person name="Melin P."/>
            <person name="Meyer V."/>
            <person name="Mielnichuk N."/>
            <person name="Miskei M."/>
            <person name="Molnar A.P."/>
            <person name="Mule G."/>
            <person name="Ngan C.Y."/>
            <person name="Orejas M."/>
            <person name="Orosz E."/>
            <person name="Ouedraogo J.P."/>
            <person name="Overkamp K.M."/>
            <person name="Park H.-S."/>
            <person name="Perrone G."/>
            <person name="Piumi F."/>
            <person name="Punt P.J."/>
            <person name="Ram A.F."/>
            <person name="Ramon A."/>
            <person name="Rauscher S."/>
            <person name="Record E."/>
            <person name="Riano-Pachon D.M."/>
            <person name="Robert V."/>
            <person name="Roehrig J."/>
            <person name="Ruller R."/>
            <person name="Salamov A."/>
            <person name="Salih N.S."/>
            <person name="Samson R.A."/>
            <person name="Sandor E."/>
            <person name="Sanguinetti M."/>
            <person name="Schuetze T."/>
            <person name="Sepcic K."/>
            <person name="Shelest E."/>
            <person name="Sherlock G."/>
            <person name="Sophianopoulou V."/>
            <person name="Squina F.M."/>
            <person name="Sun H."/>
            <person name="Susca A."/>
            <person name="Todd R.B."/>
            <person name="Tsang A."/>
            <person name="Unkles S.E."/>
            <person name="van de Wiele N."/>
            <person name="van Rossen-Uffink D."/>
            <person name="Oliveira J.V."/>
            <person name="Vesth T.C."/>
            <person name="Visser J."/>
            <person name="Yu J.-H."/>
            <person name="Zhou M."/>
            <person name="Andersen M.R."/>
            <person name="Archer D.B."/>
            <person name="Baker S.E."/>
            <person name="Benoit I."/>
            <person name="Brakhage A.A."/>
            <person name="Braus G.H."/>
            <person name="Fischer R."/>
            <person name="Frisvad J.C."/>
            <person name="Goldman G.H."/>
            <person name="Houbraken J."/>
            <person name="Oakley B."/>
            <person name="Pocsi I."/>
            <person name="Scazzocchio C."/>
            <person name="Seiboth B."/>
            <person name="vanKuyk P.A."/>
            <person name="Wortman J."/>
            <person name="Dyer P.S."/>
            <person name="Grigoriev I.V."/>
        </authorList>
    </citation>
    <scope>NUCLEOTIDE SEQUENCE [LARGE SCALE GENOMIC DNA]</scope>
    <source>
        <strain evidence="3">CBS 134.48</strain>
    </source>
</reference>
<dbReference type="PANTHER" id="PTHR42678">
    <property type="entry name" value="AMIDASE"/>
    <property type="match status" value="1"/>
</dbReference>
<dbReference type="PANTHER" id="PTHR42678:SF34">
    <property type="entry name" value="OS04G0183300 PROTEIN"/>
    <property type="match status" value="1"/>
</dbReference>
<dbReference type="OrthoDB" id="566138at2759"/>
<dbReference type="Proteomes" id="UP000184304">
    <property type="component" value="Unassembled WGS sequence"/>
</dbReference>
<protein>
    <recommendedName>
        <fullName evidence="1">Amidase domain-containing protein</fullName>
    </recommendedName>
</protein>
<gene>
    <name evidence="2" type="ORF">ASPTUDRAFT_199847</name>
</gene>
<dbReference type="InterPro" id="IPR036928">
    <property type="entry name" value="AS_sf"/>
</dbReference>
<name>A0A1L9N5T6_ASPTC</name>
<dbReference type="Pfam" id="PF01425">
    <property type="entry name" value="Amidase"/>
    <property type="match status" value="1"/>
</dbReference>
<dbReference type="SUPFAM" id="SSF75304">
    <property type="entry name" value="Amidase signature (AS) enzymes"/>
    <property type="match status" value="1"/>
</dbReference>
<organism evidence="2 3">
    <name type="scientific">Aspergillus tubingensis (strain CBS 134.48)</name>
    <dbReference type="NCBI Taxonomy" id="767770"/>
    <lineage>
        <taxon>Eukaryota</taxon>
        <taxon>Fungi</taxon>
        <taxon>Dikarya</taxon>
        <taxon>Ascomycota</taxon>
        <taxon>Pezizomycotina</taxon>
        <taxon>Eurotiomycetes</taxon>
        <taxon>Eurotiomycetidae</taxon>
        <taxon>Eurotiales</taxon>
        <taxon>Aspergillaceae</taxon>
        <taxon>Aspergillus</taxon>
        <taxon>Aspergillus subgen. Circumdati</taxon>
    </lineage>
</organism>
<feature type="domain" description="Amidase" evidence="1">
    <location>
        <begin position="27"/>
        <end position="267"/>
    </location>
</feature>
<dbReference type="AlphaFoldDB" id="A0A1L9N5T6"/>
<sequence>MDEWNVLTATATQLSQLLYRGDTNSVDIVKAYLAQINRHNRAGLDLHAIISVNAEAALAQAAARDDERSQGKTRSPLHGIPIIVKDAITTSESLGLPTTVGAAAFKDTYGRKNALIIDILLDHGVIILAKASLTEFCGLKATCMTAGWSAVNGQTQSAYIKGGFRSDDLFIGRSGPGGSSSGSAVGVSAGFAPLSLGTETSGSVCMPANRAGLYSITATRGSVPMDGIFRLSKDFDKLGAMAKCPEDLGLLMPLLNGTRLVSAKWSDVSVGFVDPIVWDAFGFQKSQDKYVESQILDRYEWARAQINLRGGRVVCPINLPTMESLRFEGESVNYTVAFHEFPRLFEEYCSLLVDPKVTSVPELIQYNEEHASSAMPQPHTDQTDLEETLKSTLTEEKAAAAKAYAQHLAGPDGIDATLQDNLINLIIGPGDCAICAVAALAGYPTAMVPLDRLEGPGGLGQPQGLMLITSAGGEAKILAFMQLWKQVVGDWKIPPLLL</sequence>
<dbReference type="VEuPathDB" id="FungiDB:ASPTUDRAFT_199847"/>
<dbReference type="OMA" id="SLTEFCG"/>
<dbReference type="STRING" id="767770.A0A1L9N5T6"/>
<evidence type="ECO:0000259" key="1">
    <source>
        <dbReference type="Pfam" id="PF01425"/>
    </source>
</evidence>
<keyword evidence="3" id="KW-1185">Reference proteome</keyword>
<evidence type="ECO:0000313" key="3">
    <source>
        <dbReference type="Proteomes" id="UP000184304"/>
    </source>
</evidence>
<dbReference type="Gene3D" id="3.90.1300.10">
    <property type="entry name" value="Amidase signature (AS) domain"/>
    <property type="match status" value="1"/>
</dbReference>
<evidence type="ECO:0000313" key="2">
    <source>
        <dbReference type="EMBL" id="OJI84663.1"/>
    </source>
</evidence>
<dbReference type="InterPro" id="IPR023631">
    <property type="entry name" value="Amidase_dom"/>
</dbReference>
<proteinExistence type="predicted"/>
<dbReference type="EMBL" id="KV878198">
    <property type="protein sequence ID" value="OJI84663.1"/>
    <property type="molecule type" value="Genomic_DNA"/>
</dbReference>
<accession>A0A1L9N5T6</accession>